<reference evidence="16 17" key="1">
    <citation type="submission" date="2019-06" db="EMBL/GenBank/DDBJ databases">
        <title>Genomic Encyclopedia of Type Strains, Phase IV (KMG-V): Genome sequencing to study the core and pangenomes of soil and plant-associated prokaryotes.</title>
        <authorList>
            <person name="Whitman W."/>
        </authorList>
    </citation>
    <scope>NUCLEOTIDE SEQUENCE [LARGE SCALE GENOMIC DNA]</scope>
    <source>
        <strain evidence="16 17">BR 11880</strain>
    </source>
</reference>
<feature type="transmembrane region" description="Helical" evidence="13">
    <location>
        <begin position="408"/>
        <end position="427"/>
    </location>
</feature>
<keyword evidence="9 13" id="KW-0630">Potassium</keyword>
<evidence type="ECO:0000256" key="4">
    <source>
        <dbReference type="ARBA" id="ARBA00022475"/>
    </source>
</evidence>
<dbReference type="GO" id="GO:0015079">
    <property type="term" value="F:potassium ion transmembrane transporter activity"/>
    <property type="evidence" value="ECO:0007669"/>
    <property type="project" value="UniProtKB-UniRule"/>
</dbReference>
<evidence type="ECO:0000256" key="6">
    <source>
        <dbReference type="ARBA" id="ARBA00022538"/>
    </source>
</evidence>
<dbReference type="HAMAP" id="MF_01522">
    <property type="entry name" value="Kup"/>
    <property type="match status" value="1"/>
</dbReference>
<dbReference type="InterPro" id="IPR023051">
    <property type="entry name" value="Kup"/>
</dbReference>
<evidence type="ECO:0000256" key="7">
    <source>
        <dbReference type="ARBA" id="ARBA00022692"/>
    </source>
</evidence>
<dbReference type="Pfam" id="PF22776">
    <property type="entry name" value="K_trans_C"/>
    <property type="match status" value="1"/>
</dbReference>
<gene>
    <name evidence="13" type="primary">kup</name>
    <name evidence="16" type="ORF">FBZ89_101451</name>
</gene>
<feature type="transmembrane region" description="Helical" evidence="13">
    <location>
        <begin position="377"/>
        <end position="396"/>
    </location>
</feature>
<keyword evidence="12 13" id="KW-0472">Membrane</keyword>
<feature type="transmembrane region" description="Helical" evidence="13">
    <location>
        <begin position="220"/>
        <end position="243"/>
    </location>
</feature>
<feature type="transmembrane region" description="Helical" evidence="13">
    <location>
        <begin position="352"/>
        <end position="371"/>
    </location>
</feature>
<evidence type="ECO:0000313" key="16">
    <source>
        <dbReference type="EMBL" id="TWB24825.1"/>
    </source>
</evidence>
<feature type="domain" description="K+ potassium transporter C-terminal" evidence="15">
    <location>
        <begin position="484"/>
        <end position="630"/>
    </location>
</feature>
<keyword evidence="3 13" id="KW-0813">Transport</keyword>
<feature type="transmembrane region" description="Helical" evidence="13">
    <location>
        <begin position="295"/>
        <end position="321"/>
    </location>
</feature>
<dbReference type="Proteomes" id="UP000319859">
    <property type="component" value="Unassembled WGS sequence"/>
</dbReference>
<dbReference type="GO" id="GO:0005886">
    <property type="term" value="C:plasma membrane"/>
    <property type="evidence" value="ECO:0007669"/>
    <property type="project" value="UniProtKB-SubCell"/>
</dbReference>
<dbReference type="PANTHER" id="PTHR30540:SF79">
    <property type="entry name" value="LOW AFFINITY POTASSIUM TRANSPORT SYSTEM PROTEIN KUP"/>
    <property type="match status" value="1"/>
</dbReference>
<dbReference type="EMBL" id="VITN01000001">
    <property type="protein sequence ID" value="TWB24825.1"/>
    <property type="molecule type" value="Genomic_DNA"/>
</dbReference>
<comment type="subcellular location">
    <subcellularLocation>
        <location evidence="13">Cell membrane</location>
        <topology evidence="13">Multi-pass membrane protein</topology>
    </subcellularLocation>
    <subcellularLocation>
        <location evidence="1">Membrane</location>
        <topology evidence="1">Multi-pass membrane protein</topology>
    </subcellularLocation>
</comment>
<keyword evidence="8 13" id="KW-0769">Symport</keyword>
<name>A0A560FT55_9PROT</name>
<evidence type="ECO:0000259" key="14">
    <source>
        <dbReference type="Pfam" id="PF02705"/>
    </source>
</evidence>
<feature type="transmembrane region" description="Helical" evidence="13">
    <location>
        <begin position="149"/>
        <end position="167"/>
    </location>
</feature>
<evidence type="ECO:0000259" key="15">
    <source>
        <dbReference type="Pfam" id="PF22776"/>
    </source>
</evidence>
<dbReference type="OrthoDB" id="9805577at2"/>
<proteinExistence type="inferred from homology"/>
<comment type="caution">
    <text evidence="16">The sequence shown here is derived from an EMBL/GenBank/DDBJ whole genome shotgun (WGS) entry which is preliminary data.</text>
</comment>
<feature type="domain" description="K+ potassium transporter integral membrane" evidence="14">
    <location>
        <begin position="19"/>
        <end position="473"/>
    </location>
</feature>
<feature type="transmembrane region" description="Helical" evidence="13">
    <location>
        <begin position="255"/>
        <end position="275"/>
    </location>
</feature>
<evidence type="ECO:0000256" key="5">
    <source>
        <dbReference type="ARBA" id="ARBA00022519"/>
    </source>
</evidence>
<keyword evidence="6 13" id="KW-0633">Potassium transport</keyword>
<keyword evidence="4 13" id="KW-1003">Cell membrane</keyword>
<dbReference type="RefSeq" id="WP_145748386.1">
    <property type="nucleotide sequence ID" value="NZ_VITN01000001.1"/>
</dbReference>
<dbReference type="PANTHER" id="PTHR30540">
    <property type="entry name" value="OSMOTIC STRESS POTASSIUM TRANSPORTER"/>
    <property type="match status" value="1"/>
</dbReference>
<protein>
    <recommendedName>
        <fullName evidence="13">Probable potassium transport system protein Kup</fullName>
    </recommendedName>
</protein>
<feature type="transmembrane region" description="Helical" evidence="13">
    <location>
        <begin position="57"/>
        <end position="78"/>
    </location>
</feature>
<evidence type="ECO:0000256" key="9">
    <source>
        <dbReference type="ARBA" id="ARBA00022958"/>
    </source>
</evidence>
<organism evidence="16 17">
    <name type="scientific">Nitrospirillum amazonense</name>
    <dbReference type="NCBI Taxonomy" id="28077"/>
    <lineage>
        <taxon>Bacteria</taxon>
        <taxon>Pseudomonadati</taxon>
        <taxon>Pseudomonadota</taxon>
        <taxon>Alphaproteobacteria</taxon>
        <taxon>Rhodospirillales</taxon>
        <taxon>Azospirillaceae</taxon>
        <taxon>Nitrospirillum</taxon>
    </lineage>
</organism>
<dbReference type="GO" id="GO:0015293">
    <property type="term" value="F:symporter activity"/>
    <property type="evidence" value="ECO:0007669"/>
    <property type="project" value="UniProtKB-UniRule"/>
</dbReference>
<evidence type="ECO:0000313" key="17">
    <source>
        <dbReference type="Proteomes" id="UP000319859"/>
    </source>
</evidence>
<dbReference type="AlphaFoldDB" id="A0A560FT55"/>
<evidence type="ECO:0000256" key="11">
    <source>
        <dbReference type="ARBA" id="ARBA00023065"/>
    </source>
</evidence>
<sequence length="631" mass="69118">MQSSHSSDQHDAGRRHWALTLGALGVVYGDIGTSPLYTMHTAFDPAITGMPLNEANIFGFLSMVVWSLVLVVTLKYVVLILRADNKGEGGILSLSTLALSGKDRSRSQRRLMTVLAMLGLALFYGDGMITPAVSVLSAVEGLEISAPDVQHWVVPITVVILVGLFLIQSGGTNTVGRLFGPVMCFWFACLGAMGLVHILQVPHVLKALDPRYALDLAFNHGWSVFYILGAAVLSFTGGEALYADMGHFGRQPIRHAWVGLVFPALVLNYFGQGALLLSKPEAIDNPFFLLVPEFLLLPLVVLSTAATIIASQAVISGVFSLTRQAVQLGYMPRMEIRHTSESEIGQVYVPRINWALLVAVAALVIMFGSSAKLTDAYGLAVTGSMAITTIMALFTARDVWGWSRPRAAVVFGFFLFIDFSFLTANCLKIPQGGWLPLTVGLAVFVLVSTWRLGRKVLYDRIYRDALPMSLFLERADRTPVRVAGTAVFMTGSVDKVPHALLHNLKHNKVLHERVVLMRVLTEEVPWVTRERRVSMEKLGKGFFSVTAHFGFMEQPNVPRALAECRPLGLAIDLAETSFFLGRETLVPSSRSDLTRWQEQVFIALSATALSATTFFDIPPNRVVELGTQVEV</sequence>
<evidence type="ECO:0000256" key="3">
    <source>
        <dbReference type="ARBA" id="ARBA00022448"/>
    </source>
</evidence>
<evidence type="ECO:0000256" key="12">
    <source>
        <dbReference type="ARBA" id="ARBA00023136"/>
    </source>
</evidence>
<evidence type="ECO:0000256" key="2">
    <source>
        <dbReference type="ARBA" id="ARBA00007019"/>
    </source>
</evidence>
<keyword evidence="5" id="KW-0997">Cell inner membrane</keyword>
<comment type="catalytic activity">
    <reaction evidence="13">
        <text>K(+)(in) + H(+)(in) = K(+)(out) + H(+)(out)</text>
        <dbReference type="Rhea" id="RHEA:28490"/>
        <dbReference type="ChEBI" id="CHEBI:15378"/>
        <dbReference type="ChEBI" id="CHEBI:29103"/>
    </reaction>
</comment>
<feature type="transmembrane region" description="Helical" evidence="13">
    <location>
        <begin position="16"/>
        <end position="37"/>
    </location>
</feature>
<dbReference type="Pfam" id="PF02705">
    <property type="entry name" value="K_trans"/>
    <property type="match status" value="1"/>
</dbReference>
<dbReference type="InterPro" id="IPR053951">
    <property type="entry name" value="K_trans_N"/>
</dbReference>
<comment type="similarity">
    <text evidence="2 13">Belongs to the HAK/KUP transporter (TC 2.A.72) family.</text>
</comment>
<keyword evidence="10 13" id="KW-1133">Transmembrane helix</keyword>
<dbReference type="InterPro" id="IPR003855">
    <property type="entry name" value="K+_transporter"/>
</dbReference>
<evidence type="ECO:0000256" key="1">
    <source>
        <dbReference type="ARBA" id="ARBA00004141"/>
    </source>
</evidence>
<keyword evidence="7 13" id="KW-0812">Transmembrane</keyword>
<evidence type="ECO:0000256" key="10">
    <source>
        <dbReference type="ARBA" id="ARBA00022989"/>
    </source>
</evidence>
<feature type="transmembrane region" description="Helical" evidence="13">
    <location>
        <begin position="179"/>
        <end position="200"/>
    </location>
</feature>
<feature type="transmembrane region" description="Helical" evidence="13">
    <location>
        <begin position="111"/>
        <end position="129"/>
    </location>
</feature>
<keyword evidence="11 13" id="KW-0406">Ion transport</keyword>
<feature type="transmembrane region" description="Helical" evidence="13">
    <location>
        <begin position="433"/>
        <end position="453"/>
    </location>
</feature>
<evidence type="ECO:0000256" key="13">
    <source>
        <dbReference type="HAMAP-Rule" id="MF_01522"/>
    </source>
</evidence>
<dbReference type="InterPro" id="IPR053952">
    <property type="entry name" value="K_trans_C"/>
</dbReference>
<evidence type="ECO:0000256" key="8">
    <source>
        <dbReference type="ARBA" id="ARBA00022847"/>
    </source>
</evidence>
<comment type="function">
    <text evidence="13">Transport of potassium into the cell. Likely operates as a K(+):H(+) symporter.</text>
</comment>
<accession>A0A560FT55</accession>